<comment type="similarity">
    <text evidence="3">Belongs to the RimP family.</text>
</comment>
<evidence type="ECO:0000313" key="7">
    <source>
        <dbReference type="Proteomes" id="UP000242755"/>
    </source>
</evidence>
<dbReference type="EMBL" id="PKGO01000005">
    <property type="protein sequence ID" value="PKY70237.1"/>
    <property type="molecule type" value="Genomic_DNA"/>
</dbReference>
<proteinExistence type="inferred from homology"/>
<sequence length="175" mass="19056">MRSREQGALFLCWSCGKNRGMAYSEDDIAQAAAGPLEELGLLVEDVKMHAAGVHRRLVVTVDLAGDTTEAVSSDLIEQATRVISEVIDPLPLFNDKPYELEVSSPGALRPLTEPRHFRRNVGRTIEVRPTEGKKTTGVLTGVTGLGIVLEPGSGREPVEFSFDGIEKAQVVLKFR</sequence>
<evidence type="ECO:0000313" key="6">
    <source>
        <dbReference type="EMBL" id="PKY70237.1"/>
    </source>
</evidence>
<dbReference type="PANTHER" id="PTHR33867">
    <property type="entry name" value="RIBOSOME MATURATION FACTOR RIMP"/>
    <property type="match status" value="1"/>
</dbReference>
<evidence type="ECO:0000259" key="5">
    <source>
        <dbReference type="Pfam" id="PF17384"/>
    </source>
</evidence>
<dbReference type="AlphaFoldDB" id="A0A2I1IGI3"/>
<comment type="caution">
    <text evidence="6">The sequence shown here is derived from an EMBL/GenBank/DDBJ whole genome shotgun (WGS) entry which is preliminary data.</text>
</comment>
<dbReference type="HAMAP" id="MF_01077">
    <property type="entry name" value="RimP"/>
    <property type="match status" value="1"/>
</dbReference>
<dbReference type="Proteomes" id="UP000242755">
    <property type="component" value="Unassembled WGS sequence"/>
</dbReference>
<dbReference type="CDD" id="cd01734">
    <property type="entry name" value="YlxS_C"/>
    <property type="match status" value="1"/>
</dbReference>
<evidence type="ECO:0000256" key="2">
    <source>
        <dbReference type="ARBA" id="ARBA00022517"/>
    </source>
</evidence>
<dbReference type="InterPro" id="IPR028998">
    <property type="entry name" value="RimP_C"/>
</dbReference>
<keyword evidence="2 3" id="KW-0690">Ribosome biogenesis</keyword>
<dbReference type="InterPro" id="IPR035956">
    <property type="entry name" value="RimP_N_sf"/>
</dbReference>
<comment type="subcellular location">
    <subcellularLocation>
        <location evidence="3">Cytoplasm</location>
    </subcellularLocation>
</comment>
<dbReference type="Gene3D" id="3.30.300.70">
    <property type="entry name" value="RimP-like superfamily, N-terminal"/>
    <property type="match status" value="1"/>
</dbReference>
<evidence type="ECO:0000256" key="1">
    <source>
        <dbReference type="ARBA" id="ARBA00022490"/>
    </source>
</evidence>
<dbReference type="PANTHER" id="PTHR33867:SF1">
    <property type="entry name" value="RIBOSOME MATURATION FACTOR RIMP"/>
    <property type="match status" value="1"/>
</dbReference>
<dbReference type="Pfam" id="PF17384">
    <property type="entry name" value="DUF150_C"/>
    <property type="match status" value="1"/>
</dbReference>
<feature type="domain" description="Ribosome maturation factor RimP C-terminal" evidence="5">
    <location>
        <begin position="111"/>
        <end position="174"/>
    </location>
</feature>
<keyword evidence="1 3" id="KW-0963">Cytoplasm</keyword>
<evidence type="ECO:0000259" key="4">
    <source>
        <dbReference type="Pfam" id="PF02576"/>
    </source>
</evidence>
<evidence type="ECO:0000256" key="3">
    <source>
        <dbReference type="HAMAP-Rule" id="MF_01077"/>
    </source>
</evidence>
<dbReference type="SUPFAM" id="SSF75420">
    <property type="entry name" value="YhbC-like, N-terminal domain"/>
    <property type="match status" value="1"/>
</dbReference>
<dbReference type="InterPro" id="IPR028989">
    <property type="entry name" value="RimP_N"/>
</dbReference>
<dbReference type="GO" id="GO:0000028">
    <property type="term" value="P:ribosomal small subunit assembly"/>
    <property type="evidence" value="ECO:0007669"/>
    <property type="project" value="TreeGrafter"/>
</dbReference>
<dbReference type="SUPFAM" id="SSF74942">
    <property type="entry name" value="YhbC-like, C-terminal domain"/>
    <property type="match status" value="1"/>
</dbReference>
<organism evidence="6 7">
    <name type="scientific">Brevibacterium ravenspurgense</name>
    <dbReference type="NCBI Taxonomy" id="479117"/>
    <lineage>
        <taxon>Bacteria</taxon>
        <taxon>Bacillati</taxon>
        <taxon>Actinomycetota</taxon>
        <taxon>Actinomycetes</taxon>
        <taxon>Micrococcales</taxon>
        <taxon>Brevibacteriaceae</taxon>
        <taxon>Brevibacterium</taxon>
    </lineage>
</organism>
<reference evidence="6 7" key="1">
    <citation type="submission" date="2017-12" db="EMBL/GenBank/DDBJ databases">
        <title>Phylogenetic diversity of female urinary microbiome.</title>
        <authorList>
            <person name="Thomas-White K."/>
            <person name="Wolfe A.J."/>
        </authorList>
    </citation>
    <scope>NUCLEOTIDE SEQUENCE [LARGE SCALE GENOMIC DNA]</scope>
    <source>
        <strain evidence="6 7">UMB0426</strain>
    </source>
</reference>
<dbReference type="Pfam" id="PF02576">
    <property type="entry name" value="RimP_N"/>
    <property type="match status" value="1"/>
</dbReference>
<accession>A0A2I1IGI3</accession>
<dbReference type="GO" id="GO:0005829">
    <property type="term" value="C:cytosol"/>
    <property type="evidence" value="ECO:0007669"/>
    <property type="project" value="TreeGrafter"/>
</dbReference>
<protein>
    <recommendedName>
        <fullName evidence="3">Ribosome maturation factor RimP</fullName>
    </recommendedName>
</protein>
<dbReference type="STRING" id="1176165.GCA_001584405_00504"/>
<dbReference type="GO" id="GO:0006412">
    <property type="term" value="P:translation"/>
    <property type="evidence" value="ECO:0007669"/>
    <property type="project" value="TreeGrafter"/>
</dbReference>
<name>A0A2I1IGI3_9MICO</name>
<comment type="function">
    <text evidence="3">Required for maturation of 30S ribosomal subunits.</text>
</comment>
<gene>
    <name evidence="3" type="primary">rimP</name>
    <name evidence="6" type="ORF">CYJ40_05785</name>
</gene>
<dbReference type="InterPro" id="IPR036847">
    <property type="entry name" value="RimP_C_sf"/>
</dbReference>
<dbReference type="InterPro" id="IPR003728">
    <property type="entry name" value="Ribosome_maturation_RimP"/>
</dbReference>
<feature type="domain" description="Ribosome maturation factor RimP N-terminal" evidence="4">
    <location>
        <begin position="34"/>
        <end position="107"/>
    </location>
</feature>